<reference evidence="1 2" key="1">
    <citation type="submission" date="2017-04" db="EMBL/GenBank/DDBJ databases">
        <title>Novel microbial lineages endemic to geothermal iron-oxide mats fill important gaps in the evolutionary history of Archaea.</title>
        <authorList>
            <person name="Jay Z.J."/>
            <person name="Beam J.P."/>
            <person name="Dlakic M."/>
            <person name="Rusch D.B."/>
            <person name="Kozubal M.A."/>
            <person name="Inskeep W.P."/>
        </authorList>
    </citation>
    <scope>NUCLEOTIDE SEQUENCE [LARGE SCALE GENOMIC DNA]</scope>
    <source>
        <strain evidence="1">ECH_B_SAG-E12</strain>
    </source>
</reference>
<proteinExistence type="predicted"/>
<evidence type="ECO:0000313" key="2">
    <source>
        <dbReference type="Proteomes" id="UP000240925"/>
    </source>
</evidence>
<sequence>MCKIVHICVDFDTRVFNSISEKSLMPISVVHSTPKWIIVDARRVSHKSLLAYLARALRRANSGDYIELLVRLEEVQSVLDWCSKIQSEFISVETTKDNYKLFLIRL</sequence>
<gene>
    <name evidence="1" type="ORF">B9Q10_01365</name>
</gene>
<dbReference type="EMBL" id="NEXL01000029">
    <property type="protein sequence ID" value="PSO02367.1"/>
    <property type="molecule type" value="Genomic_DNA"/>
</dbReference>
<accession>A0A2R6BUQ0</accession>
<dbReference type="Proteomes" id="UP000240925">
    <property type="component" value="Unassembled WGS sequence"/>
</dbReference>
<organism evidence="1 2">
    <name type="scientific">Candidatus Marsarchaeota G2 archaeon ECH_B_SAG-E12</name>
    <dbReference type="NCBI Taxonomy" id="1978164"/>
    <lineage>
        <taxon>Archaea</taxon>
        <taxon>Candidatus Marsarchaeota</taxon>
        <taxon>Candidatus Marsarchaeota group 2</taxon>
    </lineage>
</organism>
<name>A0A2R6BUQ0_9ARCH</name>
<protein>
    <submittedName>
        <fullName evidence="1">Uncharacterized protein</fullName>
    </submittedName>
</protein>
<comment type="caution">
    <text evidence="1">The sequence shown here is derived from an EMBL/GenBank/DDBJ whole genome shotgun (WGS) entry which is preliminary data.</text>
</comment>
<evidence type="ECO:0000313" key="1">
    <source>
        <dbReference type="EMBL" id="PSO02367.1"/>
    </source>
</evidence>
<dbReference type="AlphaFoldDB" id="A0A2R6BUQ0"/>